<dbReference type="PANTHER" id="PTHR33936">
    <property type="entry name" value="PROTEIN CBG17840"/>
    <property type="match status" value="1"/>
</dbReference>
<dbReference type="EnsemblMetazoa" id="CJA12549a.1">
    <property type="protein sequence ID" value="CJA12549a.1"/>
    <property type="gene ID" value="WBGene00131753"/>
</dbReference>
<feature type="compositionally biased region" description="Polar residues" evidence="1">
    <location>
        <begin position="8"/>
        <end position="17"/>
    </location>
</feature>
<evidence type="ECO:0000256" key="1">
    <source>
        <dbReference type="SAM" id="MobiDB-lite"/>
    </source>
</evidence>
<evidence type="ECO:0000259" key="2">
    <source>
        <dbReference type="SMART" id="SM00355"/>
    </source>
</evidence>
<protein>
    <recommendedName>
        <fullName evidence="2">C2H2-type domain-containing protein</fullName>
    </recommendedName>
</protein>
<dbReference type="InterPro" id="IPR036397">
    <property type="entry name" value="RNaseH_sf"/>
</dbReference>
<feature type="domain" description="C2H2-type" evidence="2">
    <location>
        <begin position="93"/>
        <end position="121"/>
    </location>
</feature>
<dbReference type="Proteomes" id="UP000005237">
    <property type="component" value="Unassembled WGS sequence"/>
</dbReference>
<dbReference type="SUPFAM" id="SSF53098">
    <property type="entry name" value="Ribonuclease H-like"/>
    <property type="match status" value="1"/>
</dbReference>
<keyword evidence="4" id="KW-1185">Reference proteome</keyword>
<evidence type="ECO:0000313" key="4">
    <source>
        <dbReference type="Proteomes" id="UP000005237"/>
    </source>
</evidence>
<dbReference type="InterPro" id="IPR013087">
    <property type="entry name" value="Znf_C2H2_type"/>
</dbReference>
<dbReference type="GO" id="GO:0003676">
    <property type="term" value="F:nucleic acid binding"/>
    <property type="evidence" value="ECO:0007669"/>
    <property type="project" value="InterPro"/>
</dbReference>
<dbReference type="InterPro" id="IPR052797">
    <property type="entry name" value="RegFact_GeneExpr_CellDeath"/>
</dbReference>
<dbReference type="SMART" id="SM00355">
    <property type="entry name" value="ZnF_C2H2"/>
    <property type="match status" value="2"/>
</dbReference>
<dbReference type="InterPro" id="IPR012337">
    <property type="entry name" value="RNaseH-like_sf"/>
</dbReference>
<name>A0A8R1I1B6_CAEJA</name>
<sequence length="646" mass="75181">LKNHQKNMENTESQPTHVQERDRIIEIPGPSTEVVVAGEEIVEVDEDDLQHVEVVEGEEIIYDGDYIEYADVPSGRNLLFEMYQPLELSNGAYQCKICLRAGKDAQFQDRATFVAHRYKCHGSFNNNVICPMEDCNDVYATLSTLRRHLTQHHQLPLEIHQQSFENIGEFEKYRHLLEITTGCQYMMHTKQPKYRRQVMHCAKSEHKLVLQTQKHRLPKERMHKSHSACPSVISYRIDLNNGQVHAFMQLYHVGHNPDSDAYIAGNSIRPMDICFPMKPSCFAGHPMQYVQIDVHEMPTAVYGDKIYESILVVTCIKSKFMWARALQDSTRTAIGRILNSIFNEYGVPEGFSTLFSPTYIRDTMKSLESVYAVEIREIWSEPPPYSSLEQWTIEMAQQELQCRNRWVEQLQFVVMEYNQKMLPSYDETPFQRMFQRRPPNLYGGENYVDLEEEDPESVPGKIRKYHEDLRKESVDMANALAYRFSYGDKVFLRKGVTKPRRGNNTQYFFGFIGEVNLKDKYYPYKVHYSPTDEPWPSDRNIFAWVSVFDILPTSHQIREMAYEERQQSIASLLCHCSGNLSNVRYDTSAIGDSARKASKCVLFRNLMCNNQMSRHCCKAEGRMTCRFHRLYPENDESYAVKCGGCI</sequence>
<evidence type="ECO:0000313" key="3">
    <source>
        <dbReference type="EnsemblMetazoa" id="CJA12549a.1"/>
    </source>
</evidence>
<reference evidence="3" key="2">
    <citation type="submission" date="2022-06" db="UniProtKB">
        <authorList>
            <consortium name="EnsemblMetazoa"/>
        </authorList>
    </citation>
    <scope>IDENTIFICATION</scope>
    <source>
        <strain evidence="3">DF5081</strain>
    </source>
</reference>
<dbReference type="PANTHER" id="PTHR33936:SF9">
    <property type="entry name" value="C2H2-TYPE DOMAIN-CONTAINING PROTEIN"/>
    <property type="match status" value="1"/>
</dbReference>
<dbReference type="AlphaFoldDB" id="A0A8R1I1B6"/>
<organism evidence="3 4">
    <name type="scientific">Caenorhabditis japonica</name>
    <dbReference type="NCBI Taxonomy" id="281687"/>
    <lineage>
        <taxon>Eukaryota</taxon>
        <taxon>Metazoa</taxon>
        <taxon>Ecdysozoa</taxon>
        <taxon>Nematoda</taxon>
        <taxon>Chromadorea</taxon>
        <taxon>Rhabditida</taxon>
        <taxon>Rhabditina</taxon>
        <taxon>Rhabditomorpha</taxon>
        <taxon>Rhabditoidea</taxon>
        <taxon>Rhabditidae</taxon>
        <taxon>Peloderinae</taxon>
        <taxon>Caenorhabditis</taxon>
    </lineage>
</organism>
<accession>A0A8R1I1B6</accession>
<feature type="domain" description="C2H2-type" evidence="2">
    <location>
        <begin position="128"/>
        <end position="152"/>
    </location>
</feature>
<feature type="region of interest" description="Disordered" evidence="1">
    <location>
        <begin position="1"/>
        <end position="22"/>
    </location>
</feature>
<reference evidence="4" key="1">
    <citation type="submission" date="2010-08" db="EMBL/GenBank/DDBJ databases">
        <authorList>
            <consortium name="Caenorhabditis japonica Sequencing Consortium"/>
            <person name="Wilson R.K."/>
        </authorList>
    </citation>
    <scope>NUCLEOTIDE SEQUENCE [LARGE SCALE GENOMIC DNA]</scope>
    <source>
        <strain evidence="4">DF5081</strain>
    </source>
</reference>
<proteinExistence type="predicted"/>
<dbReference type="Gene3D" id="3.30.420.10">
    <property type="entry name" value="Ribonuclease H-like superfamily/Ribonuclease H"/>
    <property type="match status" value="1"/>
</dbReference>